<name>A0A6J4HZ09_9PROT</name>
<evidence type="ECO:0000256" key="1">
    <source>
        <dbReference type="SAM" id="MobiDB-lite"/>
    </source>
</evidence>
<sequence length="132" mass="15223">GRQPCGPRRGHRGNRPAYRRRQGWRHARLQPARRAARHGRGCHARQAFRTRRLCSDGLRRLPRHRRALPPPPLVHVALRRGARRLYGRSRPRPARGRSELCHDRRGRLGRPPMGPAPLGLLRRPSLLVRGSL</sequence>
<feature type="compositionally biased region" description="Basic residues" evidence="1">
    <location>
        <begin position="8"/>
        <end position="28"/>
    </location>
</feature>
<organism evidence="2">
    <name type="scientific">uncultured Craurococcus sp</name>
    <dbReference type="NCBI Taxonomy" id="1135998"/>
    <lineage>
        <taxon>Bacteria</taxon>
        <taxon>Pseudomonadati</taxon>
        <taxon>Pseudomonadota</taxon>
        <taxon>Alphaproteobacteria</taxon>
        <taxon>Acetobacterales</taxon>
        <taxon>Acetobacteraceae</taxon>
        <taxon>Craurococcus</taxon>
        <taxon>environmental samples</taxon>
    </lineage>
</organism>
<feature type="compositionally biased region" description="Basic residues" evidence="1">
    <location>
        <begin position="84"/>
        <end position="95"/>
    </location>
</feature>
<dbReference type="EMBL" id="CADCTD010000050">
    <property type="protein sequence ID" value="CAA9236932.1"/>
    <property type="molecule type" value="Genomic_DNA"/>
</dbReference>
<evidence type="ECO:0000313" key="2">
    <source>
        <dbReference type="EMBL" id="CAA9236932.1"/>
    </source>
</evidence>
<feature type="region of interest" description="Disordered" evidence="1">
    <location>
        <begin position="84"/>
        <end position="117"/>
    </location>
</feature>
<accession>A0A6J4HZ09</accession>
<proteinExistence type="predicted"/>
<protein>
    <submittedName>
        <fullName evidence="2">Sporulation protein YlmC</fullName>
    </submittedName>
</protein>
<feature type="region of interest" description="Disordered" evidence="1">
    <location>
        <begin position="1"/>
        <end position="44"/>
    </location>
</feature>
<feature type="non-terminal residue" evidence="2">
    <location>
        <position position="1"/>
    </location>
</feature>
<dbReference type="AlphaFoldDB" id="A0A6J4HZ09"/>
<feature type="compositionally biased region" description="Basic residues" evidence="1">
    <location>
        <begin position="34"/>
        <end position="44"/>
    </location>
</feature>
<feature type="non-terminal residue" evidence="2">
    <location>
        <position position="132"/>
    </location>
</feature>
<gene>
    <name evidence="2" type="ORF">AVDCRST_MAG27-1340</name>
</gene>
<reference evidence="2" key="1">
    <citation type="submission" date="2020-02" db="EMBL/GenBank/DDBJ databases">
        <authorList>
            <person name="Meier V. D."/>
        </authorList>
    </citation>
    <scope>NUCLEOTIDE SEQUENCE</scope>
    <source>
        <strain evidence="2">AVDCRST_MAG27</strain>
    </source>
</reference>